<keyword evidence="5 11" id="KW-0418">Kinase</keyword>
<dbReference type="SUPFAM" id="SSF56112">
    <property type="entry name" value="Protein kinase-like (PK-like)"/>
    <property type="match status" value="1"/>
</dbReference>
<evidence type="ECO:0000256" key="6">
    <source>
        <dbReference type="ARBA" id="ARBA00022840"/>
    </source>
</evidence>
<evidence type="ECO:0000256" key="8">
    <source>
        <dbReference type="ARBA" id="ARBA00048679"/>
    </source>
</evidence>
<evidence type="ECO:0000313" key="11">
    <source>
        <dbReference type="EMBL" id="KAK4233681.1"/>
    </source>
</evidence>
<dbReference type="InterPro" id="IPR011009">
    <property type="entry name" value="Kinase-like_dom_sf"/>
</dbReference>
<name>A0AAN7C267_9PEZI</name>
<organism evidence="11 12">
    <name type="scientific">Achaetomium macrosporum</name>
    <dbReference type="NCBI Taxonomy" id="79813"/>
    <lineage>
        <taxon>Eukaryota</taxon>
        <taxon>Fungi</taxon>
        <taxon>Dikarya</taxon>
        <taxon>Ascomycota</taxon>
        <taxon>Pezizomycotina</taxon>
        <taxon>Sordariomycetes</taxon>
        <taxon>Sordariomycetidae</taxon>
        <taxon>Sordariales</taxon>
        <taxon>Chaetomiaceae</taxon>
        <taxon>Achaetomium</taxon>
    </lineage>
</organism>
<dbReference type="EC" id="2.7.11.1" evidence="1"/>
<dbReference type="SMART" id="SM00220">
    <property type="entry name" value="S_TKc"/>
    <property type="match status" value="1"/>
</dbReference>
<keyword evidence="12" id="KW-1185">Reference proteome</keyword>
<keyword evidence="6" id="KW-0067">ATP-binding</keyword>
<proteinExistence type="predicted"/>
<dbReference type="PANTHER" id="PTHR47634:SF9">
    <property type="entry name" value="PROTEIN KINASE DOMAIN-CONTAINING PROTEIN-RELATED"/>
    <property type="match status" value="1"/>
</dbReference>
<comment type="caution">
    <text evidence="11">The sequence shown here is derived from an EMBL/GenBank/DDBJ whole genome shotgun (WGS) entry which is preliminary data.</text>
</comment>
<dbReference type="Pfam" id="PF00069">
    <property type="entry name" value="Pkinase"/>
    <property type="match status" value="1"/>
</dbReference>
<keyword evidence="3" id="KW-0808">Transferase</keyword>
<dbReference type="Gene3D" id="1.10.510.10">
    <property type="entry name" value="Transferase(Phosphotransferase) domain 1"/>
    <property type="match status" value="1"/>
</dbReference>
<evidence type="ECO:0000256" key="3">
    <source>
        <dbReference type="ARBA" id="ARBA00022679"/>
    </source>
</evidence>
<feature type="region of interest" description="Disordered" evidence="9">
    <location>
        <begin position="12"/>
        <end position="41"/>
    </location>
</feature>
<feature type="region of interest" description="Disordered" evidence="9">
    <location>
        <begin position="420"/>
        <end position="444"/>
    </location>
</feature>
<protein>
    <recommendedName>
        <fullName evidence="1">non-specific serine/threonine protein kinase</fullName>
        <ecNumber evidence="1">2.7.11.1</ecNumber>
    </recommendedName>
</protein>
<dbReference type="Proteomes" id="UP001303760">
    <property type="component" value="Unassembled WGS sequence"/>
</dbReference>
<dbReference type="InterPro" id="IPR051334">
    <property type="entry name" value="SRPK"/>
</dbReference>
<dbReference type="GO" id="GO:0000245">
    <property type="term" value="P:spliceosomal complex assembly"/>
    <property type="evidence" value="ECO:0007669"/>
    <property type="project" value="TreeGrafter"/>
</dbReference>
<dbReference type="PANTHER" id="PTHR47634">
    <property type="entry name" value="PROTEIN KINASE DOMAIN-CONTAINING PROTEIN-RELATED"/>
    <property type="match status" value="1"/>
</dbReference>
<feature type="domain" description="Protein kinase" evidence="10">
    <location>
        <begin position="83"/>
        <end position="428"/>
    </location>
</feature>
<dbReference type="EMBL" id="MU860499">
    <property type="protein sequence ID" value="KAK4233681.1"/>
    <property type="molecule type" value="Genomic_DNA"/>
</dbReference>
<evidence type="ECO:0000256" key="7">
    <source>
        <dbReference type="ARBA" id="ARBA00047899"/>
    </source>
</evidence>
<accession>A0AAN7C267</accession>
<reference evidence="11" key="1">
    <citation type="journal article" date="2023" name="Mol. Phylogenet. Evol.">
        <title>Genome-scale phylogeny and comparative genomics of the fungal order Sordariales.</title>
        <authorList>
            <person name="Hensen N."/>
            <person name="Bonometti L."/>
            <person name="Westerberg I."/>
            <person name="Brannstrom I.O."/>
            <person name="Guillou S."/>
            <person name="Cros-Aarteil S."/>
            <person name="Calhoun S."/>
            <person name="Haridas S."/>
            <person name="Kuo A."/>
            <person name="Mondo S."/>
            <person name="Pangilinan J."/>
            <person name="Riley R."/>
            <person name="LaButti K."/>
            <person name="Andreopoulos B."/>
            <person name="Lipzen A."/>
            <person name="Chen C."/>
            <person name="Yan M."/>
            <person name="Daum C."/>
            <person name="Ng V."/>
            <person name="Clum A."/>
            <person name="Steindorff A."/>
            <person name="Ohm R.A."/>
            <person name="Martin F."/>
            <person name="Silar P."/>
            <person name="Natvig D.O."/>
            <person name="Lalanne C."/>
            <person name="Gautier V."/>
            <person name="Ament-Velasquez S.L."/>
            <person name="Kruys A."/>
            <person name="Hutchinson M.I."/>
            <person name="Powell A.J."/>
            <person name="Barry K."/>
            <person name="Miller A.N."/>
            <person name="Grigoriev I.V."/>
            <person name="Debuchy R."/>
            <person name="Gladieux P."/>
            <person name="Hiltunen Thoren M."/>
            <person name="Johannesson H."/>
        </authorList>
    </citation>
    <scope>NUCLEOTIDE SEQUENCE</scope>
    <source>
        <strain evidence="11">CBS 532.94</strain>
    </source>
</reference>
<evidence type="ECO:0000313" key="12">
    <source>
        <dbReference type="Proteomes" id="UP001303760"/>
    </source>
</evidence>
<gene>
    <name evidence="11" type="ORF">C8A03DRAFT_19282</name>
</gene>
<dbReference type="GO" id="GO:0050684">
    <property type="term" value="P:regulation of mRNA processing"/>
    <property type="evidence" value="ECO:0007669"/>
    <property type="project" value="TreeGrafter"/>
</dbReference>
<evidence type="ECO:0000256" key="1">
    <source>
        <dbReference type="ARBA" id="ARBA00012513"/>
    </source>
</evidence>
<feature type="compositionally biased region" description="Acidic residues" evidence="9">
    <location>
        <begin position="432"/>
        <end position="444"/>
    </location>
</feature>
<dbReference type="InterPro" id="IPR000719">
    <property type="entry name" value="Prot_kinase_dom"/>
</dbReference>
<evidence type="ECO:0000259" key="10">
    <source>
        <dbReference type="PROSITE" id="PS50011"/>
    </source>
</evidence>
<evidence type="ECO:0000256" key="5">
    <source>
        <dbReference type="ARBA" id="ARBA00022777"/>
    </source>
</evidence>
<dbReference type="PROSITE" id="PS50011">
    <property type="entry name" value="PROTEIN_KINASE_DOM"/>
    <property type="match status" value="1"/>
</dbReference>
<evidence type="ECO:0000256" key="4">
    <source>
        <dbReference type="ARBA" id="ARBA00022741"/>
    </source>
</evidence>
<comment type="catalytic activity">
    <reaction evidence="8">
        <text>L-seryl-[protein] + ATP = O-phospho-L-seryl-[protein] + ADP + H(+)</text>
        <dbReference type="Rhea" id="RHEA:17989"/>
        <dbReference type="Rhea" id="RHEA-COMP:9863"/>
        <dbReference type="Rhea" id="RHEA-COMP:11604"/>
        <dbReference type="ChEBI" id="CHEBI:15378"/>
        <dbReference type="ChEBI" id="CHEBI:29999"/>
        <dbReference type="ChEBI" id="CHEBI:30616"/>
        <dbReference type="ChEBI" id="CHEBI:83421"/>
        <dbReference type="ChEBI" id="CHEBI:456216"/>
        <dbReference type="EC" id="2.7.11.1"/>
    </reaction>
</comment>
<comment type="catalytic activity">
    <reaction evidence="7">
        <text>L-threonyl-[protein] + ATP = O-phospho-L-threonyl-[protein] + ADP + H(+)</text>
        <dbReference type="Rhea" id="RHEA:46608"/>
        <dbReference type="Rhea" id="RHEA-COMP:11060"/>
        <dbReference type="Rhea" id="RHEA-COMP:11605"/>
        <dbReference type="ChEBI" id="CHEBI:15378"/>
        <dbReference type="ChEBI" id="CHEBI:30013"/>
        <dbReference type="ChEBI" id="CHEBI:30616"/>
        <dbReference type="ChEBI" id="CHEBI:61977"/>
        <dbReference type="ChEBI" id="CHEBI:456216"/>
        <dbReference type="EC" id="2.7.11.1"/>
    </reaction>
</comment>
<dbReference type="GO" id="GO:0005524">
    <property type="term" value="F:ATP binding"/>
    <property type="evidence" value="ECO:0007669"/>
    <property type="project" value="UniProtKB-KW"/>
</dbReference>
<evidence type="ECO:0000256" key="2">
    <source>
        <dbReference type="ARBA" id="ARBA00022527"/>
    </source>
</evidence>
<evidence type="ECO:0000256" key="9">
    <source>
        <dbReference type="SAM" id="MobiDB-lite"/>
    </source>
</evidence>
<dbReference type="GO" id="GO:0004674">
    <property type="term" value="F:protein serine/threonine kinase activity"/>
    <property type="evidence" value="ECO:0007669"/>
    <property type="project" value="UniProtKB-KW"/>
</dbReference>
<keyword evidence="4" id="KW-0547">Nucleotide-binding</keyword>
<dbReference type="Gene3D" id="3.30.200.20">
    <property type="entry name" value="Phosphorylase Kinase, domain 1"/>
    <property type="match status" value="1"/>
</dbReference>
<reference evidence="11" key="2">
    <citation type="submission" date="2023-05" db="EMBL/GenBank/DDBJ databases">
        <authorList>
            <consortium name="Lawrence Berkeley National Laboratory"/>
            <person name="Steindorff A."/>
            <person name="Hensen N."/>
            <person name="Bonometti L."/>
            <person name="Westerberg I."/>
            <person name="Brannstrom I.O."/>
            <person name="Guillou S."/>
            <person name="Cros-Aarteil S."/>
            <person name="Calhoun S."/>
            <person name="Haridas S."/>
            <person name="Kuo A."/>
            <person name="Mondo S."/>
            <person name="Pangilinan J."/>
            <person name="Riley R."/>
            <person name="Labutti K."/>
            <person name="Andreopoulos B."/>
            <person name="Lipzen A."/>
            <person name="Chen C."/>
            <person name="Yanf M."/>
            <person name="Daum C."/>
            <person name="Ng V."/>
            <person name="Clum A."/>
            <person name="Ohm R."/>
            <person name="Martin F."/>
            <person name="Silar P."/>
            <person name="Natvig D."/>
            <person name="Lalanne C."/>
            <person name="Gautier V."/>
            <person name="Ament-Velasquez S.L."/>
            <person name="Kruys A."/>
            <person name="Hutchinson M.I."/>
            <person name="Powell A.J."/>
            <person name="Barry K."/>
            <person name="Miller A.N."/>
            <person name="Grigoriev I.V."/>
            <person name="Debuchy R."/>
            <person name="Gladieux P."/>
            <person name="Thoren M.H."/>
            <person name="Johannesson H."/>
        </authorList>
    </citation>
    <scope>NUCLEOTIDE SEQUENCE</scope>
    <source>
        <strain evidence="11">CBS 532.94</strain>
    </source>
</reference>
<dbReference type="AlphaFoldDB" id="A0AAN7C267"/>
<keyword evidence="2" id="KW-0723">Serine/threonine-protein kinase</keyword>
<sequence>MNSLTAFVRRHLGSSRTDEETETHAAVQEPKELSRDQSPPRVFPSSGFELVESSVKLEEEGYSWYSVKDFYPAAIGEVFRDTYQVVAKLGYGSASTTWLCRDLKNHRYVTLKIYASNQPQIAREVAALEHINSVLNASRPVKHVGAARIRTLLDKFEISRPKSSRTNLCLVFEPLGISLGDFRKQVYDGRMRLSLVRATVWYMLQALDFLHREAKLVHGDIQEDNIMFEFEDPSQLREVEEVEMTEPSPRKVYNDHAIYSSKLLELQPVLPVLCDFGEARFGSESYGEEAMPDLYRAPEILLRIEWTEKIDIWALGLVLWTLVEGSNLFPDNKGGRWKSAMPHMARIISLLGQPPEGLLATWRESTPVYKEFFDKGGDHLVVETSLEAEATALQGETKADFLRFLRRFLEWDHDKRPSAQELLKDPWLTQTDESESDDEEEEDS</sequence>